<dbReference type="Proteomes" id="UP000255167">
    <property type="component" value="Unassembled WGS sequence"/>
</dbReference>
<comment type="catalytic activity">
    <reaction evidence="1">
        <text>Hydrolysis of terminal non-reducing beta-D-galactose residues in beta-D-galactosides.</text>
        <dbReference type="EC" id="3.2.1.23"/>
    </reaction>
</comment>
<keyword evidence="4 7" id="KW-0378">Hydrolase</keyword>
<dbReference type="InterPro" id="IPR036156">
    <property type="entry name" value="Beta-gal/glucu_dom_sf"/>
</dbReference>
<keyword evidence="5 7" id="KW-0326">Glycosidase</keyword>
<dbReference type="InterPro" id="IPR006102">
    <property type="entry name" value="Ig-like_GH2"/>
</dbReference>
<feature type="domain" description="Glycoside hydrolase family 2 immunoglobulin-like beta-sandwich" evidence="6">
    <location>
        <begin position="14"/>
        <end position="54"/>
    </location>
</feature>
<accession>A0A378F486</accession>
<dbReference type="GO" id="GO:0009341">
    <property type="term" value="C:beta-galactosidase complex"/>
    <property type="evidence" value="ECO:0007669"/>
    <property type="project" value="TreeGrafter"/>
</dbReference>
<dbReference type="PANTHER" id="PTHR46323">
    <property type="entry name" value="BETA-GALACTOSIDASE"/>
    <property type="match status" value="1"/>
</dbReference>
<name>A0A378F486_KLEPN</name>
<dbReference type="InterPro" id="IPR013783">
    <property type="entry name" value="Ig-like_fold"/>
</dbReference>
<dbReference type="EMBL" id="UGNC01000004">
    <property type="protein sequence ID" value="STW39196.1"/>
    <property type="molecule type" value="Genomic_DNA"/>
</dbReference>
<reference evidence="7 8" key="1">
    <citation type="submission" date="2018-06" db="EMBL/GenBank/DDBJ databases">
        <authorList>
            <consortium name="Pathogen Informatics"/>
            <person name="Doyle S."/>
        </authorList>
    </citation>
    <scope>NUCLEOTIDE SEQUENCE [LARGE SCALE GENOMIC DNA]</scope>
    <source>
        <strain evidence="7 8">NCTC9617</strain>
    </source>
</reference>
<dbReference type="InterPro" id="IPR050347">
    <property type="entry name" value="Bact_Beta-galactosidase"/>
</dbReference>
<dbReference type="GO" id="GO:0005990">
    <property type="term" value="P:lactose catabolic process"/>
    <property type="evidence" value="ECO:0007669"/>
    <property type="project" value="TreeGrafter"/>
</dbReference>
<comment type="similarity">
    <text evidence="2">Belongs to the glycosyl hydrolase 2 family.</text>
</comment>
<dbReference type="PANTHER" id="PTHR46323:SF2">
    <property type="entry name" value="BETA-GALACTOSIDASE"/>
    <property type="match status" value="1"/>
</dbReference>
<evidence type="ECO:0000259" key="6">
    <source>
        <dbReference type="Pfam" id="PF00703"/>
    </source>
</evidence>
<dbReference type="Pfam" id="PF00703">
    <property type="entry name" value="Glyco_hydro_2"/>
    <property type="match status" value="1"/>
</dbReference>
<gene>
    <name evidence="7" type="primary">lacZ_3</name>
    <name evidence="7" type="ORF">NCTC9617_00718</name>
</gene>
<evidence type="ECO:0000256" key="1">
    <source>
        <dbReference type="ARBA" id="ARBA00001412"/>
    </source>
</evidence>
<dbReference type="AlphaFoldDB" id="A0A378F486"/>
<dbReference type="EC" id="3.2.1.23" evidence="3"/>
<evidence type="ECO:0000313" key="7">
    <source>
        <dbReference type="EMBL" id="STW39196.1"/>
    </source>
</evidence>
<evidence type="ECO:0000256" key="3">
    <source>
        <dbReference type="ARBA" id="ARBA00012756"/>
    </source>
</evidence>
<dbReference type="SUPFAM" id="SSF49303">
    <property type="entry name" value="beta-Galactosidase/glucuronidase domain"/>
    <property type="match status" value="1"/>
</dbReference>
<sequence>MDERGHYAERVDFSLAVATPAHWSAETPNCYRAVVTLWRGDELLEAEAWDIGFRRIEIADGLLRLNGKPLLIRGR</sequence>
<dbReference type="Gene3D" id="2.60.40.10">
    <property type="entry name" value="Immunoglobulins"/>
    <property type="match status" value="1"/>
</dbReference>
<proteinExistence type="inferred from homology"/>
<protein>
    <recommendedName>
        <fullName evidence="3">beta-galactosidase</fullName>
        <ecNumber evidence="3">3.2.1.23</ecNumber>
    </recommendedName>
</protein>
<dbReference type="GO" id="GO:0004565">
    <property type="term" value="F:beta-galactosidase activity"/>
    <property type="evidence" value="ECO:0007669"/>
    <property type="project" value="UniProtKB-EC"/>
</dbReference>
<evidence type="ECO:0000256" key="4">
    <source>
        <dbReference type="ARBA" id="ARBA00022801"/>
    </source>
</evidence>
<evidence type="ECO:0000256" key="5">
    <source>
        <dbReference type="ARBA" id="ARBA00023295"/>
    </source>
</evidence>
<organism evidence="7 8">
    <name type="scientific">Klebsiella pneumoniae</name>
    <dbReference type="NCBI Taxonomy" id="573"/>
    <lineage>
        <taxon>Bacteria</taxon>
        <taxon>Pseudomonadati</taxon>
        <taxon>Pseudomonadota</taxon>
        <taxon>Gammaproteobacteria</taxon>
        <taxon>Enterobacterales</taxon>
        <taxon>Enterobacteriaceae</taxon>
        <taxon>Klebsiella/Raoultella group</taxon>
        <taxon>Klebsiella</taxon>
        <taxon>Klebsiella pneumoniae complex</taxon>
    </lineage>
</organism>
<evidence type="ECO:0000256" key="2">
    <source>
        <dbReference type="ARBA" id="ARBA00007401"/>
    </source>
</evidence>
<evidence type="ECO:0000313" key="8">
    <source>
        <dbReference type="Proteomes" id="UP000255167"/>
    </source>
</evidence>